<evidence type="ECO:0000256" key="8">
    <source>
        <dbReference type="ARBA" id="ARBA00022777"/>
    </source>
</evidence>
<dbReference type="Pfam" id="PF00512">
    <property type="entry name" value="HisKA"/>
    <property type="match status" value="1"/>
</dbReference>
<feature type="domain" description="Histidine kinase" evidence="11">
    <location>
        <begin position="215"/>
        <end position="427"/>
    </location>
</feature>
<dbReference type="SUPFAM" id="SSF55874">
    <property type="entry name" value="ATPase domain of HSP90 chaperone/DNA topoisomerase II/histidine kinase"/>
    <property type="match status" value="1"/>
</dbReference>
<evidence type="ECO:0000256" key="6">
    <source>
        <dbReference type="ARBA" id="ARBA00022679"/>
    </source>
</evidence>
<keyword evidence="6" id="KW-0808">Transferase</keyword>
<keyword evidence="10" id="KW-1133">Transmembrane helix</keyword>
<dbReference type="Proteomes" id="UP001595904">
    <property type="component" value="Unassembled WGS sequence"/>
</dbReference>
<dbReference type="GO" id="GO:0005524">
    <property type="term" value="F:ATP binding"/>
    <property type="evidence" value="ECO:0007669"/>
    <property type="project" value="UniProtKB-KW"/>
</dbReference>
<dbReference type="EMBL" id="JBHSDU010000014">
    <property type="protein sequence ID" value="MFC4312498.1"/>
    <property type="molecule type" value="Genomic_DNA"/>
</dbReference>
<reference evidence="13" key="1">
    <citation type="journal article" date="2019" name="Int. J. Syst. Evol. Microbiol.">
        <title>The Global Catalogue of Microorganisms (GCM) 10K type strain sequencing project: providing services to taxonomists for standard genome sequencing and annotation.</title>
        <authorList>
            <consortium name="The Broad Institute Genomics Platform"/>
            <consortium name="The Broad Institute Genome Sequencing Center for Infectious Disease"/>
            <person name="Wu L."/>
            <person name="Ma J."/>
        </authorList>
    </citation>
    <scope>NUCLEOTIDE SEQUENCE [LARGE SCALE GENOMIC DNA]</scope>
    <source>
        <strain evidence="13">CGMCC 1.10759</strain>
    </source>
</reference>
<keyword evidence="4" id="KW-1003">Cell membrane</keyword>
<evidence type="ECO:0000256" key="5">
    <source>
        <dbReference type="ARBA" id="ARBA00022553"/>
    </source>
</evidence>
<dbReference type="SUPFAM" id="SSF47384">
    <property type="entry name" value="Homodimeric domain of signal transducing histidine kinase"/>
    <property type="match status" value="1"/>
</dbReference>
<evidence type="ECO:0000313" key="12">
    <source>
        <dbReference type="EMBL" id="MFC4312498.1"/>
    </source>
</evidence>
<dbReference type="PANTHER" id="PTHR44936">
    <property type="entry name" value="SENSOR PROTEIN CREC"/>
    <property type="match status" value="1"/>
</dbReference>
<evidence type="ECO:0000256" key="7">
    <source>
        <dbReference type="ARBA" id="ARBA00022741"/>
    </source>
</evidence>
<dbReference type="CDD" id="cd00082">
    <property type="entry name" value="HisKA"/>
    <property type="match status" value="1"/>
</dbReference>
<dbReference type="InterPro" id="IPR005467">
    <property type="entry name" value="His_kinase_dom"/>
</dbReference>
<evidence type="ECO:0000256" key="3">
    <source>
        <dbReference type="ARBA" id="ARBA00012438"/>
    </source>
</evidence>
<evidence type="ECO:0000256" key="4">
    <source>
        <dbReference type="ARBA" id="ARBA00022475"/>
    </source>
</evidence>
<dbReference type="InterPro" id="IPR003661">
    <property type="entry name" value="HisK_dim/P_dom"/>
</dbReference>
<protein>
    <recommendedName>
        <fullName evidence="3">histidine kinase</fullName>
        <ecNumber evidence="3">2.7.13.3</ecNumber>
    </recommendedName>
</protein>
<gene>
    <name evidence="12" type="ORF">ACFPN2_25670</name>
</gene>
<accession>A0ABV8T004</accession>
<evidence type="ECO:0000256" key="10">
    <source>
        <dbReference type="SAM" id="Phobius"/>
    </source>
</evidence>
<keyword evidence="13" id="KW-1185">Reference proteome</keyword>
<dbReference type="RefSeq" id="WP_380601939.1">
    <property type="nucleotide sequence ID" value="NZ_JBHSDU010000014.1"/>
</dbReference>
<feature type="transmembrane region" description="Helical" evidence="10">
    <location>
        <begin position="5"/>
        <end position="22"/>
    </location>
</feature>
<keyword evidence="7" id="KW-0547">Nucleotide-binding</keyword>
<comment type="subcellular location">
    <subcellularLocation>
        <location evidence="2">Cell membrane</location>
        <topology evidence="2">Multi-pass membrane protein</topology>
    </subcellularLocation>
</comment>
<evidence type="ECO:0000256" key="9">
    <source>
        <dbReference type="ARBA" id="ARBA00022840"/>
    </source>
</evidence>
<evidence type="ECO:0000313" key="13">
    <source>
        <dbReference type="Proteomes" id="UP001595904"/>
    </source>
</evidence>
<dbReference type="SMART" id="SM00387">
    <property type="entry name" value="HATPase_c"/>
    <property type="match status" value="1"/>
</dbReference>
<keyword evidence="9 12" id="KW-0067">ATP-binding</keyword>
<feature type="transmembrane region" description="Helical" evidence="10">
    <location>
        <begin position="136"/>
        <end position="155"/>
    </location>
</feature>
<dbReference type="Gene3D" id="1.10.287.130">
    <property type="match status" value="1"/>
</dbReference>
<keyword evidence="5" id="KW-0597">Phosphoprotein</keyword>
<dbReference type="EC" id="2.7.13.3" evidence="3"/>
<keyword evidence="8" id="KW-0418">Kinase</keyword>
<evidence type="ECO:0000256" key="2">
    <source>
        <dbReference type="ARBA" id="ARBA00004651"/>
    </source>
</evidence>
<dbReference type="InterPro" id="IPR004358">
    <property type="entry name" value="Sig_transdc_His_kin-like_C"/>
</dbReference>
<comment type="caution">
    <text evidence="12">The sequence shown here is derived from an EMBL/GenBank/DDBJ whole genome shotgun (WGS) entry which is preliminary data.</text>
</comment>
<comment type="catalytic activity">
    <reaction evidence="1">
        <text>ATP + protein L-histidine = ADP + protein N-phospho-L-histidine.</text>
        <dbReference type="EC" id="2.7.13.3"/>
    </reaction>
</comment>
<dbReference type="InterPro" id="IPR003594">
    <property type="entry name" value="HATPase_dom"/>
</dbReference>
<dbReference type="InterPro" id="IPR036890">
    <property type="entry name" value="HATPase_C_sf"/>
</dbReference>
<evidence type="ECO:0000259" key="11">
    <source>
        <dbReference type="PROSITE" id="PS50109"/>
    </source>
</evidence>
<name>A0ABV8T004_9GAMM</name>
<keyword evidence="10" id="KW-0472">Membrane</keyword>
<sequence>MARHFLQLYFGIVATFAIVSWGQDRLWHLYADAARPDSYPSQTAVLTLVERQLTSMPQDRWPAAVAELARSTGLDLELMEPGELAGIEAAGPEQDEPALWTDADDRVWALQRLANSDRLLAFRFVDETSQRTPLEWLLVIIFYAAIALVIMLWLWPLRRDLRALEHSTLRFGDRNWSFDAGISPRSPVASLAAAFGRMARRIDGLIGSHKDMANAMSHEIKTPLARMRFEIELARSAETREALMQHLDHLNTDIAELNAFVTATLEYAVLERAEVALNIGQHDFTLVVPAVTESVKRGVRDDLVLSYDVADDTHCVLCDAHLIETVLRNLLYNATRYAKQRVHVSFRVAADSYQLHVEDDGPGIPAADRERVFGSFVQLDGRNTSHTGFGLGLAIVKRAIEWHGGAARVDGSPLGGARFMVEWPVKATGA</sequence>
<keyword evidence="10" id="KW-0812">Transmembrane</keyword>
<organism evidence="12 13">
    <name type="scientific">Steroidobacter flavus</name>
    <dbReference type="NCBI Taxonomy" id="1842136"/>
    <lineage>
        <taxon>Bacteria</taxon>
        <taxon>Pseudomonadati</taxon>
        <taxon>Pseudomonadota</taxon>
        <taxon>Gammaproteobacteria</taxon>
        <taxon>Steroidobacterales</taxon>
        <taxon>Steroidobacteraceae</taxon>
        <taxon>Steroidobacter</taxon>
    </lineage>
</organism>
<dbReference type="SMART" id="SM00388">
    <property type="entry name" value="HisKA"/>
    <property type="match status" value="1"/>
</dbReference>
<dbReference type="PANTHER" id="PTHR44936:SF10">
    <property type="entry name" value="SENSOR PROTEIN RSTB"/>
    <property type="match status" value="1"/>
</dbReference>
<evidence type="ECO:0000256" key="1">
    <source>
        <dbReference type="ARBA" id="ARBA00000085"/>
    </source>
</evidence>
<proteinExistence type="predicted"/>
<dbReference type="Pfam" id="PF02518">
    <property type="entry name" value="HATPase_c"/>
    <property type="match status" value="1"/>
</dbReference>
<dbReference type="Gene3D" id="3.30.565.10">
    <property type="entry name" value="Histidine kinase-like ATPase, C-terminal domain"/>
    <property type="match status" value="1"/>
</dbReference>
<dbReference type="InterPro" id="IPR036097">
    <property type="entry name" value="HisK_dim/P_sf"/>
</dbReference>
<dbReference type="PRINTS" id="PR00344">
    <property type="entry name" value="BCTRLSENSOR"/>
</dbReference>
<dbReference type="InterPro" id="IPR050980">
    <property type="entry name" value="2C_sensor_his_kinase"/>
</dbReference>
<dbReference type="PROSITE" id="PS50109">
    <property type="entry name" value="HIS_KIN"/>
    <property type="match status" value="1"/>
</dbReference>